<dbReference type="EMBL" id="CAJVPV010005024">
    <property type="protein sequence ID" value="CAG8583302.1"/>
    <property type="molecule type" value="Genomic_DNA"/>
</dbReference>
<sequence length="142" mass="16429">MKYIATSSNQYDDIVKNLHIDFDLHSEDYDQSVYVWKFVEERVSNCKHILSSIDRNTPYDLEIIDITTGSKKALNAQGLKGRICEATFLNDGKLVVVKGDPVYRERLLVLLDKPLVVIQWNLENWSLKHNMKWIGVCLGIFL</sequence>
<evidence type="ECO:0000313" key="1">
    <source>
        <dbReference type="EMBL" id="CAG8583302.1"/>
    </source>
</evidence>
<reference evidence="1" key="1">
    <citation type="submission" date="2021-06" db="EMBL/GenBank/DDBJ databases">
        <authorList>
            <person name="Kallberg Y."/>
            <person name="Tangrot J."/>
            <person name="Rosling A."/>
        </authorList>
    </citation>
    <scope>NUCLEOTIDE SEQUENCE</scope>
    <source>
        <strain evidence="1">CL551</strain>
    </source>
</reference>
<organism evidence="1 2">
    <name type="scientific">Acaulospora morrowiae</name>
    <dbReference type="NCBI Taxonomy" id="94023"/>
    <lineage>
        <taxon>Eukaryota</taxon>
        <taxon>Fungi</taxon>
        <taxon>Fungi incertae sedis</taxon>
        <taxon>Mucoromycota</taxon>
        <taxon>Glomeromycotina</taxon>
        <taxon>Glomeromycetes</taxon>
        <taxon>Diversisporales</taxon>
        <taxon>Acaulosporaceae</taxon>
        <taxon>Acaulospora</taxon>
    </lineage>
</organism>
<gene>
    <name evidence="1" type="ORF">AMORRO_LOCUS7007</name>
</gene>
<name>A0A9N9C190_9GLOM</name>
<dbReference type="AlphaFoldDB" id="A0A9N9C190"/>
<evidence type="ECO:0000313" key="2">
    <source>
        <dbReference type="Proteomes" id="UP000789342"/>
    </source>
</evidence>
<proteinExistence type="predicted"/>
<protein>
    <submittedName>
        <fullName evidence="1">10193_t:CDS:1</fullName>
    </submittedName>
</protein>
<keyword evidence="2" id="KW-1185">Reference proteome</keyword>
<comment type="caution">
    <text evidence="1">The sequence shown here is derived from an EMBL/GenBank/DDBJ whole genome shotgun (WGS) entry which is preliminary data.</text>
</comment>
<accession>A0A9N9C190</accession>
<dbReference type="Proteomes" id="UP000789342">
    <property type="component" value="Unassembled WGS sequence"/>
</dbReference>